<gene>
    <name evidence="1" type="ORF">IZO911_LOCUS45813</name>
</gene>
<evidence type="ECO:0000313" key="1">
    <source>
        <dbReference type="EMBL" id="CAF1519700.1"/>
    </source>
</evidence>
<dbReference type="EMBL" id="CAJNOE010005544">
    <property type="protein sequence ID" value="CAF1519700.1"/>
    <property type="molecule type" value="Genomic_DNA"/>
</dbReference>
<evidence type="ECO:0000313" key="2">
    <source>
        <dbReference type="Proteomes" id="UP000663860"/>
    </source>
</evidence>
<reference evidence="1" key="1">
    <citation type="submission" date="2021-02" db="EMBL/GenBank/DDBJ databases">
        <authorList>
            <person name="Nowell W R."/>
        </authorList>
    </citation>
    <scope>NUCLEOTIDE SEQUENCE</scope>
</reference>
<name>A0A815UMP6_9BILA</name>
<sequence length="25" mass="2748">MPETVFGIIDLGIDSTQEDVLPRTT</sequence>
<accession>A0A815UMP6</accession>
<feature type="non-terminal residue" evidence="1">
    <location>
        <position position="25"/>
    </location>
</feature>
<dbReference type="AlphaFoldDB" id="A0A815UMP6"/>
<comment type="caution">
    <text evidence="1">The sequence shown here is derived from an EMBL/GenBank/DDBJ whole genome shotgun (WGS) entry which is preliminary data.</text>
</comment>
<dbReference type="Proteomes" id="UP000663860">
    <property type="component" value="Unassembled WGS sequence"/>
</dbReference>
<proteinExistence type="predicted"/>
<protein>
    <submittedName>
        <fullName evidence="1">Uncharacterized protein</fullName>
    </submittedName>
</protein>
<organism evidence="1 2">
    <name type="scientific">Adineta steineri</name>
    <dbReference type="NCBI Taxonomy" id="433720"/>
    <lineage>
        <taxon>Eukaryota</taxon>
        <taxon>Metazoa</taxon>
        <taxon>Spiralia</taxon>
        <taxon>Gnathifera</taxon>
        <taxon>Rotifera</taxon>
        <taxon>Eurotatoria</taxon>
        <taxon>Bdelloidea</taxon>
        <taxon>Adinetida</taxon>
        <taxon>Adinetidae</taxon>
        <taxon>Adineta</taxon>
    </lineage>
</organism>